<dbReference type="AlphaFoldDB" id="A0A0C2I5W8"/>
<organism evidence="1 2">
    <name type="scientific">Thelohanellus kitauei</name>
    <name type="common">Myxosporean</name>
    <dbReference type="NCBI Taxonomy" id="669202"/>
    <lineage>
        <taxon>Eukaryota</taxon>
        <taxon>Metazoa</taxon>
        <taxon>Cnidaria</taxon>
        <taxon>Myxozoa</taxon>
        <taxon>Myxosporea</taxon>
        <taxon>Bivalvulida</taxon>
        <taxon>Platysporina</taxon>
        <taxon>Myxobolidae</taxon>
        <taxon>Thelohanellus</taxon>
    </lineage>
</organism>
<evidence type="ECO:0000313" key="1">
    <source>
        <dbReference type="EMBL" id="KII60543.1"/>
    </source>
</evidence>
<accession>A0A0C2I5W8</accession>
<keyword evidence="2" id="KW-1185">Reference proteome</keyword>
<gene>
    <name evidence="1" type="ORF">RF11_05617</name>
</gene>
<proteinExistence type="predicted"/>
<reference evidence="1 2" key="1">
    <citation type="journal article" date="2014" name="Genome Biol. Evol.">
        <title>The genome of the myxosporean Thelohanellus kitauei shows adaptations to nutrient acquisition within its fish host.</title>
        <authorList>
            <person name="Yang Y."/>
            <person name="Xiong J."/>
            <person name="Zhou Z."/>
            <person name="Huo F."/>
            <person name="Miao W."/>
            <person name="Ran C."/>
            <person name="Liu Y."/>
            <person name="Zhang J."/>
            <person name="Feng J."/>
            <person name="Wang M."/>
            <person name="Wang M."/>
            <person name="Wang L."/>
            <person name="Yao B."/>
        </authorList>
    </citation>
    <scope>NUCLEOTIDE SEQUENCE [LARGE SCALE GENOMIC DNA]</scope>
    <source>
        <strain evidence="1">Wuqing</strain>
    </source>
</reference>
<dbReference type="EMBL" id="JWZT01005579">
    <property type="protein sequence ID" value="KII60543.1"/>
    <property type="molecule type" value="Genomic_DNA"/>
</dbReference>
<name>A0A0C2I5W8_THEKT</name>
<comment type="caution">
    <text evidence="1">The sequence shown here is derived from an EMBL/GenBank/DDBJ whole genome shotgun (WGS) entry which is preliminary data.</text>
</comment>
<evidence type="ECO:0000313" key="2">
    <source>
        <dbReference type="Proteomes" id="UP000031668"/>
    </source>
</evidence>
<sequence length="153" mass="18385">MDIDFDPFRMLVLKITLIDIRASSKNDKIIDDDMTPTKIFGGFGSDKFFGLIYEYCYGWRHPLSVWLPKYVKISNYTIHINCKEDEHNKFVIYFNKKNNEVAIRSAIYNKEVQYFKYYDEKTHPINYSRPFTSITDYSNYTNVSRIIFQYEIM</sequence>
<dbReference type="Proteomes" id="UP000031668">
    <property type="component" value="Unassembled WGS sequence"/>
</dbReference>
<protein>
    <submittedName>
        <fullName evidence="1">Uncharacterized protein</fullName>
    </submittedName>
</protein>